<evidence type="ECO:0000259" key="9">
    <source>
        <dbReference type="PROSITE" id="PS50026"/>
    </source>
</evidence>
<dbReference type="SUPFAM" id="SSF57196">
    <property type="entry name" value="EGF/Laminin"/>
    <property type="match status" value="1"/>
</dbReference>
<dbReference type="GO" id="GO:0004674">
    <property type="term" value="F:protein serine/threonine kinase activity"/>
    <property type="evidence" value="ECO:0007669"/>
    <property type="project" value="UniProtKB-KW"/>
</dbReference>
<dbReference type="SMART" id="SM00181">
    <property type="entry name" value="EGF"/>
    <property type="match status" value="1"/>
</dbReference>
<keyword evidence="6" id="KW-0245">EGF-like domain</keyword>
<evidence type="ECO:0000256" key="5">
    <source>
        <dbReference type="ARBA" id="ARBA00023157"/>
    </source>
</evidence>
<dbReference type="STRING" id="1257118.L8GL58"/>
<dbReference type="Proteomes" id="UP000011083">
    <property type="component" value="Unassembled WGS sequence"/>
</dbReference>
<keyword evidence="4" id="KW-0067">ATP-binding</keyword>
<dbReference type="GeneID" id="14914341"/>
<keyword evidence="7" id="KW-1133">Transmembrane helix</keyword>
<evidence type="ECO:0000256" key="6">
    <source>
        <dbReference type="PROSITE-ProRule" id="PRU00076"/>
    </source>
</evidence>
<accession>L8GL58</accession>
<sequence length="385" mass="42415">MSIVAESRTLLIGDLIQGGVRILATRLSIVEMARLDLAKRATTGWLIVYWSHIYVPPSRDYGCPNLATFLKWVYWTQTNTLDVTAQLSDSEGVMPASQVSHDLATSLALSFHRVTCGGPTKTAFARSECMDDVGTMCSNHGTCVVPSARYTIGNATCNCQSGWEGVQCALAVKPTSAAASTNSDSELRLRLRLSIGIGVGIVLLLLFMLVCVLAALSMGIVQRKRERPTWDPLISNIKFGDLISTGSNGYIHKAKWRSTKVTIKTFTAHCTHFSHNKLQKLRGEVDIMNSMRHPNVIVFYATCTKPPDLCIIMEHMELGLLFDLLENELMEYLLLALCVKLALGITKGMHYIHSQGIVHRDLKSPKVLIDSKWNAKVADFGLSTA</sequence>
<dbReference type="PROSITE" id="PS50026">
    <property type="entry name" value="EGF_3"/>
    <property type="match status" value="1"/>
</dbReference>
<dbReference type="InterPro" id="IPR051681">
    <property type="entry name" value="Ser/Thr_Kinases-Pseudokinases"/>
</dbReference>
<keyword evidence="7" id="KW-0812">Transmembrane</keyword>
<protein>
    <submittedName>
        <fullName evidence="10">EGFlike domain containing serine/threonine protein kinase</fullName>
    </submittedName>
</protein>
<dbReference type="InterPro" id="IPR000719">
    <property type="entry name" value="Prot_kinase_dom"/>
</dbReference>
<dbReference type="Gene3D" id="3.30.200.20">
    <property type="entry name" value="Phosphorylase Kinase, domain 1"/>
    <property type="match status" value="1"/>
</dbReference>
<evidence type="ECO:0000313" key="11">
    <source>
        <dbReference type="Proteomes" id="UP000011083"/>
    </source>
</evidence>
<dbReference type="Pfam" id="PF07974">
    <property type="entry name" value="EGF_2"/>
    <property type="match status" value="1"/>
</dbReference>
<evidence type="ECO:0000256" key="2">
    <source>
        <dbReference type="ARBA" id="ARBA00022741"/>
    </source>
</evidence>
<reference evidence="10 11" key="1">
    <citation type="journal article" date="2013" name="Genome Biol.">
        <title>Genome of Acanthamoeba castellanii highlights extensive lateral gene transfer and early evolution of tyrosine kinase signaling.</title>
        <authorList>
            <person name="Clarke M."/>
            <person name="Lohan A.J."/>
            <person name="Liu B."/>
            <person name="Lagkouvardos I."/>
            <person name="Roy S."/>
            <person name="Zafar N."/>
            <person name="Bertelli C."/>
            <person name="Schilde C."/>
            <person name="Kianianmomeni A."/>
            <person name="Burglin T.R."/>
            <person name="Frech C."/>
            <person name="Turcotte B."/>
            <person name="Kopec K.O."/>
            <person name="Synnott J.M."/>
            <person name="Choo C."/>
            <person name="Paponov I."/>
            <person name="Finkler A."/>
            <person name="Soon Heng Tan C."/>
            <person name="Hutchins A.P."/>
            <person name="Weinmeier T."/>
            <person name="Rattei T."/>
            <person name="Chu J.S."/>
            <person name="Gimenez G."/>
            <person name="Irimia M."/>
            <person name="Rigden D.J."/>
            <person name="Fitzpatrick D.A."/>
            <person name="Lorenzo-Morales J."/>
            <person name="Bateman A."/>
            <person name="Chiu C.H."/>
            <person name="Tang P."/>
            <person name="Hegemann P."/>
            <person name="Fromm H."/>
            <person name="Raoult D."/>
            <person name="Greub G."/>
            <person name="Miranda-Saavedra D."/>
            <person name="Chen N."/>
            <person name="Nash P."/>
            <person name="Ginger M.L."/>
            <person name="Horn M."/>
            <person name="Schaap P."/>
            <person name="Caler L."/>
            <person name="Loftus B."/>
        </authorList>
    </citation>
    <scope>NUCLEOTIDE SEQUENCE [LARGE SCALE GENOMIC DNA]</scope>
    <source>
        <strain evidence="10 11">Neff</strain>
    </source>
</reference>
<dbReference type="FunFam" id="3.30.200.20:FF:000180">
    <property type="entry name" value="serine/threonine-protein kinase STY46-like"/>
    <property type="match status" value="1"/>
</dbReference>
<keyword evidence="5 6" id="KW-1015">Disulfide bond</keyword>
<dbReference type="KEGG" id="acan:ACA1_076580"/>
<dbReference type="Pfam" id="PF07714">
    <property type="entry name" value="PK_Tyr_Ser-Thr"/>
    <property type="match status" value="1"/>
</dbReference>
<dbReference type="SUPFAM" id="SSF56112">
    <property type="entry name" value="Protein kinase-like (PK-like)"/>
    <property type="match status" value="1"/>
</dbReference>
<keyword evidence="11" id="KW-1185">Reference proteome</keyword>
<evidence type="ECO:0000256" key="7">
    <source>
        <dbReference type="SAM" id="Phobius"/>
    </source>
</evidence>
<evidence type="ECO:0000256" key="4">
    <source>
        <dbReference type="ARBA" id="ARBA00022840"/>
    </source>
</evidence>
<dbReference type="InterPro" id="IPR000742">
    <property type="entry name" value="EGF"/>
</dbReference>
<keyword evidence="2" id="KW-0547">Nucleotide-binding</keyword>
<dbReference type="InterPro" id="IPR001245">
    <property type="entry name" value="Ser-Thr/Tyr_kinase_cat_dom"/>
</dbReference>
<feature type="domain" description="Protein kinase" evidence="8">
    <location>
        <begin position="237"/>
        <end position="385"/>
    </location>
</feature>
<dbReference type="PROSITE" id="PS50011">
    <property type="entry name" value="PROTEIN_KINASE_DOM"/>
    <property type="match status" value="1"/>
</dbReference>
<dbReference type="Gene3D" id="2.10.25.10">
    <property type="entry name" value="Laminin"/>
    <property type="match status" value="1"/>
</dbReference>
<dbReference type="RefSeq" id="XP_004335818.1">
    <property type="nucleotide sequence ID" value="XM_004335770.1"/>
</dbReference>
<dbReference type="CDD" id="cd00054">
    <property type="entry name" value="EGF_CA"/>
    <property type="match status" value="1"/>
</dbReference>
<dbReference type="GO" id="GO:0005524">
    <property type="term" value="F:ATP binding"/>
    <property type="evidence" value="ECO:0007669"/>
    <property type="project" value="UniProtKB-KW"/>
</dbReference>
<organism evidence="10 11">
    <name type="scientific">Acanthamoeba castellanii (strain ATCC 30010 / Neff)</name>
    <dbReference type="NCBI Taxonomy" id="1257118"/>
    <lineage>
        <taxon>Eukaryota</taxon>
        <taxon>Amoebozoa</taxon>
        <taxon>Discosea</taxon>
        <taxon>Longamoebia</taxon>
        <taxon>Centramoebida</taxon>
        <taxon>Acanthamoebidae</taxon>
        <taxon>Acanthamoeba</taxon>
    </lineage>
</organism>
<dbReference type="PROSITE" id="PS00022">
    <property type="entry name" value="EGF_1"/>
    <property type="match status" value="1"/>
</dbReference>
<dbReference type="OrthoDB" id="4062651at2759"/>
<dbReference type="InterPro" id="IPR013111">
    <property type="entry name" value="EGF_extracell"/>
</dbReference>
<dbReference type="PANTHER" id="PTHR44329">
    <property type="entry name" value="SERINE/THREONINE-PROTEIN KINASE TNNI3K-RELATED"/>
    <property type="match status" value="1"/>
</dbReference>
<dbReference type="InterPro" id="IPR011009">
    <property type="entry name" value="Kinase-like_dom_sf"/>
</dbReference>
<evidence type="ECO:0000256" key="3">
    <source>
        <dbReference type="ARBA" id="ARBA00022777"/>
    </source>
</evidence>
<dbReference type="VEuPathDB" id="AmoebaDB:ACA1_076580"/>
<evidence type="ECO:0000259" key="8">
    <source>
        <dbReference type="PROSITE" id="PS50011"/>
    </source>
</evidence>
<keyword evidence="10" id="KW-0723">Serine/threonine-protein kinase</keyword>
<feature type="disulfide bond" evidence="6">
    <location>
        <begin position="159"/>
        <end position="168"/>
    </location>
</feature>
<feature type="transmembrane region" description="Helical" evidence="7">
    <location>
        <begin position="193"/>
        <end position="216"/>
    </location>
</feature>
<dbReference type="PROSITE" id="PS01186">
    <property type="entry name" value="EGF_2"/>
    <property type="match status" value="1"/>
</dbReference>
<evidence type="ECO:0000256" key="1">
    <source>
        <dbReference type="ARBA" id="ARBA00022679"/>
    </source>
</evidence>
<gene>
    <name evidence="10" type="ORF">ACA1_076580</name>
</gene>
<keyword evidence="7" id="KW-0472">Membrane</keyword>
<comment type="caution">
    <text evidence="6">Lacks conserved residue(s) required for the propagation of feature annotation.</text>
</comment>
<dbReference type="EMBL" id="KB008074">
    <property type="protein sequence ID" value="ELR13805.1"/>
    <property type="molecule type" value="Genomic_DNA"/>
</dbReference>
<evidence type="ECO:0000313" key="10">
    <source>
        <dbReference type="EMBL" id="ELR13805.1"/>
    </source>
</evidence>
<dbReference type="Gene3D" id="1.10.510.10">
    <property type="entry name" value="Transferase(Phosphotransferase) domain 1"/>
    <property type="match status" value="1"/>
</dbReference>
<dbReference type="AlphaFoldDB" id="L8GL58"/>
<name>L8GL58_ACACF</name>
<proteinExistence type="predicted"/>
<keyword evidence="3 10" id="KW-0418">Kinase</keyword>
<keyword evidence="1" id="KW-0808">Transferase</keyword>
<feature type="domain" description="EGF-like" evidence="9">
    <location>
        <begin position="125"/>
        <end position="169"/>
    </location>
</feature>